<evidence type="ECO:0000256" key="1">
    <source>
        <dbReference type="ARBA" id="ARBA00022679"/>
    </source>
</evidence>
<evidence type="ECO:0000259" key="3">
    <source>
        <dbReference type="PROSITE" id="PS51186"/>
    </source>
</evidence>
<gene>
    <name evidence="4" type="ORF">K1718_10250</name>
</gene>
<keyword evidence="2" id="KW-0012">Acyltransferase</keyword>
<dbReference type="InterPro" id="IPR000182">
    <property type="entry name" value="GNAT_dom"/>
</dbReference>
<protein>
    <submittedName>
        <fullName evidence="4">GNAT family N-acetyltransferase</fullName>
    </submittedName>
</protein>
<dbReference type="PANTHER" id="PTHR43877:SF5">
    <property type="entry name" value="BLL8307 PROTEIN"/>
    <property type="match status" value="1"/>
</dbReference>
<sequence length="161" mass="17839">MSSPDAIKIEVESPLSPDMRDMITELNAVLGSLTPEEANYSMTADEMAGPATTVFMARVDDKAAACGALYRHPDGIGEVKRFYVRPDYRRLGLARQILDQVTARAVEEGFAELVLETGHNYKAARQLYENAGFVECGPVLDYPESPYSVFYSRPTKAHQET</sequence>
<dbReference type="RefSeq" id="WP_265684324.1">
    <property type="nucleotide sequence ID" value="NZ_CP120863.1"/>
</dbReference>
<organism evidence="4 5">
    <name type="scientific">Roseibium porphyridii</name>
    <dbReference type="NCBI Taxonomy" id="2866279"/>
    <lineage>
        <taxon>Bacteria</taxon>
        <taxon>Pseudomonadati</taxon>
        <taxon>Pseudomonadota</taxon>
        <taxon>Alphaproteobacteria</taxon>
        <taxon>Hyphomicrobiales</taxon>
        <taxon>Stappiaceae</taxon>
        <taxon>Roseibium</taxon>
    </lineage>
</organism>
<dbReference type="SUPFAM" id="SSF55729">
    <property type="entry name" value="Acyl-CoA N-acyltransferases (Nat)"/>
    <property type="match status" value="1"/>
</dbReference>
<dbReference type="EMBL" id="CP120863">
    <property type="protein sequence ID" value="WFE91717.1"/>
    <property type="molecule type" value="Genomic_DNA"/>
</dbReference>
<dbReference type="InterPro" id="IPR016181">
    <property type="entry name" value="Acyl_CoA_acyltransferase"/>
</dbReference>
<feature type="domain" description="N-acetyltransferase" evidence="3">
    <location>
        <begin position="10"/>
        <end position="156"/>
    </location>
</feature>
<dbReference type="PANTHER" id="PTHR43877">
    <property type="entry name" value="AMINOALKYLPHOSPHONATE N-ACETYLTRANSFERASE-RELATED-RELATED"/>
    <property type="match status" value="1"/>
</dbReference>
<proteinExistence type="predicted"/>
<name>A0ABY8F8E0_9HYPH</name>
<evidence type="ECO:0000313" key="5">
    <source>
        <dbReference type="Proteomes" id="UP001209803"/>
    </source>
</evidence>
<accession>A0ABY8F8E0</accession>
<dbReference type="CDD" id="cd04301">
    <property type="entry name" value="NAT_SF"/>
    <property type="match status" value="1"/>
</dbReference>
<keyword evidence="1" id="KW-0808">Transferase</keyword>
<evidence type="ECO:0000256" key="2">
    <source>
        <dbReference type="ARBA" id="ARBA00023315"/>
    </source>
</evidence>
<dbReference type="PROSITE" id="PS51186">
    <property type="entry name" value="GNAT"/>
    <property type="match status" value="1"/>
</dbReference>
<dbReference type="Proteomes" id="UP001209803">
    <property type="component" value="Chromosome"/>
</dbReference>
<evidence type="ECO:0000313" key="4">
    <source>
        <dbReference type="EMBL" id="WFE91717.1"/>
    </source>
</evidence>
<dbReference type="Pfam" id="PF00583">
    <property type="entry name" value="Acetyltransf_1"/>
    <property type="match status" value="1"/>
</dbReference>
<reference evidence="4 5" key="1">
    <citation type="submission" date="2023-03" db="EMBL/GenBank/DDBJ databases">
        <title>Roseibium porphyridii sp. nov. and Roseibium rhodosorbium sp. nov. isolated from marine algae, Porphyridium cruentum and Rhodosorus marinus, respectively.</title>
        <authorList>
            <person name="Lee M.W."/>
            <person name="Choi B.J."/>
            <person name="Lee J.K."/>
            <person name="Choi D.G."/>
            <person name="Baek J.H."/>
            <person name="Bayburt H."/>
            <person name="Kim J.M."/>
            <person name="Han D.M."/>
            <person name="Kim K.H."/>
            <person name="Jeon C.O."/>
        </authorList>
    </citation>
    <scope>NUCLEOTIDE SEQUENCE [LARGE SCALE GENOMIC DNA]</scope>
    <source>
        <strain evidence="4 5">KMA01</strain>
    </source>
</reference>
<dbReference type="Gene3D" id="3.40.630.30">
    <property type="match status" value="1"/>
</dbReference>
<keyword evidence="5" id="KW-1185">Reference proteome</keyword>
<dbReference type="InterPro" id="IPR050832">
    <property type="entry name" value="Bact_Acetyltransf"/>
</dbReference>